<evidence type="ECO:0000259" key="8">
    <source>
        <dbReference type="SMART" id="SM00906"/>
    </source>
</evidence>
<dbReference type="Pfam" id="PF04082">
    <property type="entry name" value="Fungal_trans"/>
    <property type="match status" value="1"/>
</dbReference>
<organism evidence="9 10">
    <name type="scientific">Lasiodiplodia theobromae</name>
    <dbReference type="NCBI Taxonomy" id="45133"/>
    <lineage>
        <taxon>Eukaryota</taxon>
        <taxon>Fungi</taxon>
        <taxon>Dikarya</taxon>
        <taxon>Ascomycota</taxon>
        <taxon>Pezizomycotina</taxon>
        <taxon>Dothideomycetes</taxon>
        <taxon>Dothideomycetes incertae sedis</taxon>
        <taxon>Botryosphaeriales</taxon>
        <taxon>Botryosphaeriaceae</taxon>
        <taxon>Lasiodiplodia</taxon>
    </lineage>
</organism>
<feature type="domain" description="Xylanolytic transcriptional activator regulatory" evidence="8">
    <location>
        <begin position="110"/>
        <end position="182"/>
    </location>
</feature>
<evidence type="ECO:0000256" key="4">
    <source>
        <dbReference type="ARBA" id="ARBA00023015"/>
    </source>
</evidence>
<reference evidence="9" key="1">
    <citation type="submission" date="2016-08" db="EMBL/GenBank/DDBJ databases">
        <authorList>
            <person name="Yan J."/>
        </authorList>
    </citation>
    <scope>NUCLEOTIDE SEQUENCE</scope>
    <source>
        <strain evidence="9">CSS-01s</strain>
    </source>
</reference>
<dbReference type="GO" id="GO:0000981">
    <property type="term" value="F:DNA-binding transcription factor activity, RNA polymerase II-specific"/>
    <property type="evidence" value="ECO:0007669"/>
    <property type="project" value="TreeGrafter"/>
</dbReference>
<evidence type="ECO:0000256" key="7">
    <source>
        <dbReference type="ARBA" id="ARBA00023242"/>
    </source>
</evidence>
<evidence type="ECO:0000256" key="1">
    <source>
        <dbReference type="ARBA" id="ARBA00004123"/>
    </source>
</evidence>
<keyword evidence="2" id="KW-0479">Metal-binding</keyword>
<comment type="subcellular location">
    <subcellularLocation>
        <location evidence="1">Nucleus</location>
    </subcellularLocation>
</comment>
<dbReference type="GO" id="GO:0043565">
    <property type="term" value="F:sequence-specific DNA binding"/>
    <property type="evidence" value="ECO:0007669"/>
    <property type="project" value="TreeGrafter"/>
</dbReference>
<evidence type="ECO:0000313" key="10">
    <source>
        <dbReference type="Proteomes" id="UP000627934"/>
    </source>
</evidence>
<evidence type="ECO:0000256" key="5">
    <source>
        <dbReference type="ARBA" id="ARBA00023125"/>
    </source>
</evidence>
<evidence type="ECO:0000256" key="6">
    <source>
        <dbReference type="ARBA" id="ARBA00023163"/>
    </source>
</evidence>
<dbReference type="EMBL" id="MDYX01000041">
    <property type="protein sequence ID" value="KAF9630632.1"/>
    <property type="molecule type" value="Genomic_DNA"/>
</dbReference>
<dbReference type="AlphaFoldDB" id="A0A8H7IT86"/>
<dbReference type="InterPro" id="IPR007219">
    <property type="entry name" value="XnlR_reg_dom"/>
</dbReference>
<dbReference type="CDD" id="cd12148">
    <property type="entry name" value="fungal_TF_MHR"/>
    <property type="match status" value="1"/>
</dbReference>
<keyword evidence="3" id="KW-0862">Zinc</keyword>
<dbReference type="GO" id="GO:0008270">
    <property type="term" value="F:zinc ion binding"/>
    <property type="evidence" value="ECO:0007669"/>
    <property type="project" value="InterPro"/>
</dbReference>
<dbReference type="Proteomes" id="UP000627934">
    <property type="component" value="Unassembled WGS sequence"/>
</dbReference>
<keyword evidence="5" id="KW-0238">DNA-binding</keyword>
<reference evidence="9" key="2">
    <citation type="journal article" date="2018" name="DNA Res.">
        <title>Comparative genome and transcriptome analyses reveal adaptations to opportunistic infections in woody plant degrading pathogens of Botryosphaeriaceae.</title>
        <authorList>
            <person name="Yan J.Y."/>
            <person name="Zhao W.S."/>
            <person name="Chen Z."/>
            <person name="Xing Q.K."/>
            <person name="Zhang W."/>
            <person name="Chethana K.W.T."/>
            <person name="Xue M.F."/>
            <person name="Xu J.P."/>
            <person name="Phillips A.J.L."/>
            <person name="Wang Y."/>
            <person name="Liu J.H."/>
            <person name="Liu M."/>
            <person name="Zhou Y."/>
            <person name="Jayawardena R.S."/>
            <person name="Manawasinghe I.S."/>
            <person name="Huang J.B."/>
            <person name="Qiao G.H."/>
            <person name="Fu C.Y."/>
            <person name="Guo F.F."/>
            <person name="Dissanayake A.J."/>
            <person name="Peng Y.L."/>
            <person name="Hyde K.D."/>
            <person name="Li X.H."/>
        </authorList>
    </citation>
    <scope>NUCLEOTIDE SEQUENCE</scope>
    <source>
        <strain evidence="9">CSS-01s</strain>
    </source>
</reference>
<keyword evidence="4" id="KW-0805">Transcription regulation</keyword>
<name>A0A8H7IT86_9PEZI</name>
<evidence type="ECO:0000256" key="3">
    <source>
        <dbReference type="ARBA" id="ARBA00022833"/>
    </source>
</evidence>
<dbReference type="PANTHER" id="PTHR47782">
    <property type="entry name" value="ZN(II)2CYS6 TRANSCRIPTION FACTOR (EUROFUNG)-RELATED"/>
    <property type="match status" value="1"/>
</dbReference>
<gene>
    <name evidence="9" type="ORF">BFW01_g1194</name>
</gene>
<proteinExistence type="predicted"/>
<sequence length="542" mass="61687">MSLRTLLSGPHVHNPFILKQAIEHLYTRVFELRDASNTHSSHDLFRAFMIMAIGSVTLYRRGLYGSHPFGFYTAAMRHFDDKFLANGIEAIQDLLLIGRFGIYYHIGTSIWEITHLCIRMCIEHGLHKGSAGHSDLLGEQLRRRVFWECYMIDRYSSNTLHRPFSIAERDITTGFPADANDEAIVAAQQIFPDLDTFRAAHTPSGLSEMSVFFLCIRLRQIVSRIHSEFSKLAETTKRNGFETFLLTGKICQTVDGFFQDLDEWRSGAPLIQTPRSLYESQDWFDLLHFRERLILVRKAVDFVPKRNGIPPAHLLNQCLECATSIIRLYSRLFQQGSITYTRSYFQMIFTAGLSVMFCVTASKELRQPPVQETLRLCGETLRTMATKLPDAMHYVAVYEALHRNVERKWNLVSLRPSPTPHAADVGRDPPALDLEPLGTSGPSIITAHQPELPLEMQVGRITPRQNHTSQLGFSHDQPQEGWFSLAQDGSEGLQQDSFLADDPLQWGFLNDDIFWNMEAGLGEYAYGHADPSIARAFDFPDL</sequence>
<keyword evidence="7" id="KW-0539">Nucleus</keyword>
<evidence type="ECO:0000256" key="2">
    <source>
        <dbReference type="ARBA" id="ARBA00022723"/>
    </source>
</evidence>
<evidence type="ECO:0000313" key="9">
    <source>
        <dbReference type="EMBL" id="KAF9630632.1"/>
    </source>
</evidence>
<dbReference type="InterPro" id="IPR052202">
    <property type="entry name" value="Yeast_MetPath_Reg"/>
</dbReference>
<comment type="caution">
    <text evidence="9">The sequence shown here is derived from an EMBL/GenBank/DDBJ whole genome shotgun (WGS) entry which is preliminary data.</text>
</comment>
<dbReference type="SMART" id="SM00906">
    <property type="entry name" value="Fungal_trans"/>
    <property type="match status" value="1"/>
</dbReference>
<dbReference type="GO" id="GO:0006351">
    <property type="term" value="P:DNA-templated transcription"/>
    <property type="evidence" value="ECO:0007669"/>
    <property type="project" value="InterPro"/>
</dbReference>
<protein>
    <recommendedName>
        <fullName evidence="8">Xylanolytic transcriptional activator regulatory domain-containing protein</fullName>
    </recommendedName>
</protein>
<dbReference type="GO" id="GO:0005634">
    <property type="term" value="C:nucleus"/>
    <property type="evidence" value="ECO:0007669"/>
    <property type="project" value="UniProtKB-SubCell"/>
</dbReference>
<accession>A0A8H7IT86</accession>
<keyword evidence="6" id="KW-0804">Transcription</keyword>
<dbReference type="GO" id="GO:0045944">
    <property type="term" value="P:positive regulation of transcription by RNA polymerase II"/>
    <property type="evidence" value="ECO:0007669"/>
    <property type="project" value="TreeGrafter"/>
</dbReference>
<dbReference type="PANTHER" id="PTHR47782:SF12">
    <property type="entry name" value="ZN(II)2CYS6 TRANSCRIPTION FACTOR (EUROFUNG)"/>
    <property type="match status" value="1"/>
</dbReference>